<accession>A0A2T0M3N2</accession>
<dbReference type="SUPFAM" id="SSF52317">
    <property type="entry name" value="Class I glutamine amidotransferase-like"/>
    <property type="match status" value="1"/>
</dbReference>
<feature type="domain" description="HTH araC/xylS-type" evidence="5">
    <location>
        <begin position="235"/>
        <end position="333"/>
    </location>
</feature>
<dbReference type="PANTHER" id="PTHR43130">
    <property type="entry name" value="ARAC-FAMILY TRANSCRIPTIONAL REGULATOR"/>
    <property type="match status" value="1"/>
</dbReference>
<proteinExistence type="predicted"/>
<evidence type="ECO:0000256" key="1">
    <source>
        <dbReference type="ARBA" id="ARBA00023015"/>
    </source>
</evidence>
<dbReference type="Pfam" id="PF12833">
    <property type="entry name" value="HTH_18"/>
    <property type="match status" value="1"/>
</dbReference>
<dbReference type="Pfam" id="PF01965">
    <property type="entry name" value="DJ-1_PfpI"/>
    <property type="match status" value="1"/>
</dbReference>
<keyword evidence="1" id="KW-0805">Transcription regulation</keyword>
<dbReference type="InterPro" id="IPR052158">
    <property type="entry name" value="INH-QAR"/>
</dbReference>
<dbReference type="EMBL" id="PVNH01000001">
    <property type="protein sequence ID" value="PRX51353.1"/>
    <property type="molecule type" value="Genomic_DNA"/>
</dbReference>
<dbReference type="PROSITE" id="PS01124">
    <property type="entry name" value="HTH_ARAC_FAMILY_2"/>
    <property type="match status" value="1"/>
</dbReference>
<dbReference type="CDD" id="cd03137">
    <property type="entry name" value="GATase1_AraC_1"/>
    <property type="match status" value="1"/>
</dbReference>
<gene>
    <name evidence="6" type="ORF">B0I33_101506</name>
</gene>
<dbReference type="AlphaFoldDB" id="A0A2T0M3N2"/>
<dbReference type="Proteomes" id="UP000238362">
    <property type="component" value="Unassembled WGS sequence"/>
</dbReference>
<dbReference type="GO" id="GO:0003700">
    <property type="term" value="F:DNA-binding transcription factor activity"/>
    <property type="evidence" value="ECO:0007669"/>
    <property type="project" value="InterPro"/>
</dbReference>
<evidence type="ECO:0000256" key="2">
    <source>
        <dbReference type="ARBA" id="ARBA00023125"/>
    </source>
</evidence>
<dbReference type="Gene3D" id="1.10.10.60">
    <property type="entry name" value="Homeodomain-like"/>
    <property type="match status" value="1"/>
</dbReference>
<dbReference type="SMART" id="SM00342">
    <property type="entry name" value="HTH_ARAC"/>
    <property type="match status" value="1"/>
</dbReference>
<dbReference type="PROSITE" id="PS00041">
    <property type="entry name" value="HTH_ARAC_FAMILY_1"/>
    <property type="match status" value="1"/>
</dbReference>
<sequence>MAGFLGSLSSGPALRYRHPMRRVVLVGYDRAELLDLACPSDVLDAANRLGATPAYDLRLATIDGGPVRCSSGLTVLAQERLDRIRGPLDTLLVAGGLGHEDAAADVRLVTHVRRLAARSRRVASVCTGATVLAAAHLLDGRRATTHWRWAGRLATRYPAVTVDPAPLFVRDGHVYTSAGVTSALDLTLALVEDDHGPSLAREAARHLVTYLQRPGNQAQVSMFLATPPPEHPAVRDLAGHIAAHPAGDLGTPALAARARISERQLTRLFREHLGTSPGRYVRAVRTEAAARLLTSTALPLSAVARRCGFGSAEALRQAFLDHYDASPSAWRQAHHRHERASNGIRPPASTASI</sequence>
<dbReference type="InterPro" id="IPR029062">
    <property type="entry name" value="Class_I_gatase-like"/>
</dbReference>
<reference evidence="6 7" key="1">
    <citation type="submission" date="2018-03" db="EMBL/GenBank/DDBJ databases">
        <title>Genomic Encyclopedia of Type Strains, Phase III (KMG-III): the genomes of soil and plant-associated and newly described type strains.</title>
        <authorList>
            <person name="Whitman W."/>
        </authorList>
    </citation>
    <scope>NUCLEOTIDE SEQUENCE [LARGE SCALE GENOMIC DNA]</scope>
    <source>
        <strain evidence="6 7">CGMCC 4.7125</strain>
    </source>
</reference>
<dbReference type="GO" id="GO:0043565">
    <property type="term" value="F:sequence-specific DNA binding"/>
    <property type="evidence" value="ECO:0007669"/>
    <property type="project" value="InterPro"/>
</dbReference>
<dbReference type="InterPro" id="IPR009057">
    <property type="entry name" value="Homeodomain-like_sf"/>
</dbReference>
<keyword evidence="3" id="KW-0804">Transcription</keyword>
<dbReference type="SUPFAM" id="SSF46689">
    <property type="entry name" value="Homeodomain-like"/>
    <property type="match status" value="2"/>
</dbReference>
<evidence type="ECO:0000259" key="5">
    <source>
        <dbReference type="PROSITE" id="PS01124"/>
    </source>
</evidence>
<dbReference type="InterPro" id="IPR018062">
    <property type="entry name" value="HTH_AraC-typ_CS"/>
</dbReference>
<evidence type="ECO:0000313" key="7">
    <source>
        <dbReference type="Proteomes" id="UP000238362"/>
    </source>
</evidence>
<comment type="caution">
    <text evidence="6">The sequence shown here is derived from an EMBL/GenBank/DDBJ whole genome shotgun (WGS) entry which is preliminary data.</text>
</comment>
<dbReference type="InterPro" id="IPR018060">
    <property type="entry name" value="HTH_AraC"/>
</dbReference>
<dbReference type="InterPro" id="IPR002818">
    <property type="entry name" value="DJ-1/PfpI"/>
</dbReference>
<name>A0A2T0M3N2_9PSEU</name>
<evidence type="ECO:0000313" key="6">
    <source>
        <dbReference type="EMBL" id="PRX51353.1"/>
    </source>
</evidence>
<protein>
    <submittedName>
        <fullName evidence="6">Transcriptional regulator GlxA family with amidase domain</fullName>
    </submittedName>
</protein>
<keyword evidence="2" id="KW-0238">DNA-binding</keyword>
<dbReference type="Gene3D" id="3.40.50.880">
    <property type="match status" value="1"/>
</dbReference>
<evidence type="ECO:0000256" key="3">
    <source>
        <dbReference type="ARBA" id="ARBA00023163"/>
    </source>
</evidence>
<feature type="region of interest" description="Disordered" evidence="4">
    <location>
        <begin position="330"/>
        <end position="353"/>
    </location>
</feature>
<dbReference type="PANTHER" id="PTHR43130:SF3">
    <property type="entry name" value="HTH-TYPE TRANSCRIPTIONAL REGULATOR RV1931C"/>
    <property type="match status" value="1"/>
</dbReference>
<keyword evidence="7" id="KW-1185">Reference proteome</keyword>
<organism evidence="6 7">
    <name type="scientific">Prauserella shujinwangii</name>
    <dbReference type="NCBI Taxonomy" id="1453103"/>
    <lineage>
        <taxon>Bacteria</taxon>
        <taxon>Bacillati</taxon>
        <taxon>Actinomycetota</taxon>
        <taxon>Actinomycetes</taxon>
        <taxon>Pseudonocardiales</taxon>
        <taxon>Pseudonocardiaceae</taxon>
        <taxon>Prauserella</taxon>
    </lineage>
</organism>
<evidence type="ECO:0000256" key="4">
    <source>
        <dbReference type="SAM" id="MobiDB-lite"/>
    </source>
</evidence>